<reference evidence="1 2" key="1">
    <citation type="submission" date="2020-04" db="EMBL/GenBank/DDBJ databases">
        <title>Whole-genome sequencing of Vibrio spp. from China reveals different genetic environments of blaCTX-M-14 among diverse lineages.</title>
        <authorList>
            <person name="Zheng Z."/>
            <person name="Ye L."/>
            <person name="Chen S."/>
        </authorList>
    </citation>
    <scope>NUCLEOTIDE SEQUENCE [LARGE SCALE GENOMIC DNA]</scope>
    <source>
        <strain evidence="1 2">Vb1636</strain>
    </source>
</reference>
<dbReference type="EMBL" id="JABCMA010000012">
    <property type="protein sequence ID" value="NMR74489.1"/>
    <property type="molecule type" value="Genomic_DNA"/>
</dbReference>
<dbReference type="RefSeq" id="WP_169628712.1">
    <property type="nucleotide sequence ID" value="NZ_JABCMA010000012.1"/>
</dbReference>
<name>A0A7Y0MXT9_VIBAL</name>
<sequence>MSKFIEVIAIVEGKTEQVFIEMVLAPYLALKNIFISATQITKPGQKGGDVRFVRAKQDIGSHLKQRGDTFVTTFIDYYGTKEWPGLDTLAPAQTPTQISTHLHQATKQAVNELFGGHRSDERFIPFIAMHEFEALLFSDSEVLSAEMNIDSEVVDAVLTECGEPEFINNSPETAPSKRLDGWAPYGKFAKTTTGIAIAQRIGIQKMREMCPLFNGWLEQLEAKLEEQNEA</sequence>
<dbReference type="AlphaFoldDB" id="A0A7Y0MXT9"/>
<dbReference type="Proteomes" id="UP000565155">
    <property type="component" value="Unassembled WGS sequence"/>
</dbReference>
<comment type="caution">
    <text evidence="1">The sequence shown here is derived from an EMBL/GenBank/DDBJ whole genome shotgun (WGS) entry which is preliminary data.</text>
</comment>
<evidence type="ECO:0000313" key="1">
    <source>
        <dbReference type="EMBL" id="NMR74489.1"/>
    </source>
</evidence>
<evidence type="ECO:0000313" key="2">
    <source>
        <dbReference type="Proteomes" id="UP000565155"/>
    </source>
</evidence>
<gene>
    <name evidence="1" type="ORF">HKB35_12765</name>
</gene>
<proteinExistence type="predicted"/>
<organism evidence="1 2">
    <name type="scientific">Vibrio alginolyticus</name>
    <dbReference type="NCBI Taxonomy" id="663"/>
    <lineage>
        <taxon>Bacteria</taxon>
        <taxon>Pseudomonadati</taxon>
        <taxon>Pseudomonadota</taxon>
        <taxon>Gammaproteobacteria</taxon>
        <taxon>Vibrionales</taxon>
        <taxon>Vibrionaceae</taxon>
        <taxon>Vibrio</taxon>
    </lineage>
</organism>
<accession>A0A7Y0MXT9</accession>
<protein>
    <submittedName>
        <fullName evidence="1">DUF4276 family protein</fullName>
    </submittedName>
</protein>
<dbReference type="InterPro" id="IPR025455">
    <property type="entry name" value="DUF4276"/>
</dbReference>
<dbReference type="Pfam" id="PF14103">
    <property type="entry name" value="DUF4276"/>
    <property type="match status" value="1"/>
</dbReference>